<sequence>MKTPKKGPRIVSLDEAPEAEASALLYTDEPPADYETGSADPLCPVCGDLLAWHEQACVAAPALSATATTDDDDTPAARPPAPTSTFAYPIGHRVQPAASAPATVTWRGQHKERHPATGLVQRINVYFLDNGYWDCYREDELQAA</sequence>
<proteinExistence type="predicted"/>
<name>A0ABX2FQA1_9BACT</name>
<reference evidence="2 3" key="1">
    <citation type="submission" date="2020-05" db="EMBL/GenBank/DDBJ databases">
        <title>Genomic Encyclopedia of Type Strains, Phase IV (KMG-V): Genome sequencing to study the core and pangenomes of soil and plant-associated prokaryotes.</title>
        <authorList>
            <person name="Whitman W."/>
        </authorList>
    </citation>
    <scope>NUCLEOTIDE SEQUENCE [LARGE SCALE GENOMIC DNA]</scope>
    <source>
        <strain evidence="2 3">9A</strain>
    </source>
</reference>
<dbReference type="RefSeq" id="WP_173810082.1">
    <property type="nucleotide sequence ID" value="NZ_JABSNP010000009.1"/>
</dbReference>
<gene>
    <name evidence="2" type="ORF">HNP98_002177</name>
</gene>
<accession>A0ABX2FQA1</accession>
<evidence type="ECO:0000256" key="1">
    <source>
        <dbReference type="SAM" id="MobiDB-lite"/>
    </source>
</evidence>
<evidence type="ECO:0000313" key="3">
    <source>
        <dbReference type="Proteomes" id="UP000779507"/>
    </source>
</evidence>
<evidence type="ECO:0000313" key="2">
    <source>
        <dbReference type="EMBL" id="NRT19348.1"/>
    </source>
</evidence>
<feature type="region of interest" description="Disordered" evidence="1">
    <location>
        <begin position="65"/>
        <end position="88"/>
    </location>
</feature>
<dbReference type="EMBL" id="JABSNP010000009">
    <property type="protein sequence ID" value="NRT19348.1"/>
    <property type="molecule type" value="Genomic_DNA"/>
</dbReference>
<keyword evidence="3" id="KW-1185">Reference proteome</keyword>
<organism evidence="2 3">
    <name type="scientific">Hymenobacter caeli</name>
    <dbReference type="NCBI Taxonomy" id="2735894"/>
    <lineage>
        <taxon>Bacteria</taxon>
        <taxon>Pseudomonadati</taxon>
        <taxon>Bacteroidota</taxon>
        <taxon>Cytophagia</taxon>
        <taxon>Cytophagales</taxon>
        <taxon>Hymenobacteraceae</taxon>
        <taxon>Hymenobacter</taxon>
    </lineage>
</organism>
<comment type="caution">
    <text evidence="2">The sequence shown here is derived from an EMBL/GenBank/DDBJ whole genome shotgun (WGS) entry which is preliminary data.</text>
</comment>
<dbReference type="Proteomes" id="UP000779507">
    <property type="component" value="Unassembled WGS sequence"/>
</dbReference>
<protein>
    <submittedName>
        <fullName evidence="2">Uncharacterized protein</fullName>
    </submittedName>
</protein>